<keyword evidence="3" id="KW-0050">Antiport</keyword>
<dbReference type="PANTHER" id="PTHR43298">
    <property type="entry name" value="MULTIDRUG RESISTANCE PROTEIN NORM-RELATED"/>
    <property type="match status" value="1"/>
</dbReference>
<feature type="transmembrane region" description="Helical" evidence="11">
    <location>
        <begin position="406"/>
        <end position="427"/>
    </location>
</feature>
<evidence type="ECO:0000256" key="3">
    <source>
        <dbReference type="ARBA" id="ARBA00022449"/>
    </source>
</evidence>
<evidence type="ECO:0000313" key="12">
    <source>
        <dbReference type="EMBL" id="MFB9994237.1"/>
    </source>
</evidence>
<evidence type="ECO:0000256" key="6">
    <source>
        <dbReference type="ARBA" id="ARBA00022989"/>
    </source>
</evidence>
<evidence type="ECO:0000313" key="13">
    <source>
        <dbReference type="Proteomes" id="UP001589733"/>
    </source>
</evidence>
<feature type="transmembrane region" description="Helical" evidence="11">
    <location>
        <begin position="104"/>
        <end position="127"/>
    </location>
</feature>
<dbReference type="NCBIfam" id="TIGR00797">
    <property type="entry name" value="matE"/>
    <property type="match status" value="1"/>
</dbReference>
<evidence type="ECO:0000256" key="1">
    <source>
        <dbReference type="ARBA" id="ARBA00004651"/>
    </source>
</evidence>
<feature type="transmembrane region" description="Helical" evidence="11">
    <location>
        <begin position="253"/>
        <end position="279"/>
    </location>
</feature>
<dbReference type="PANTHER" id="PTHR43298:SF2">
    <property type="entry name" value="FMN_FAD EXPORTER YEEO-RELATED"/>
    <property type="match status" value="1"/>
</dbReference>
<evidence type="ECO:0000256" key="7">
    <source>
        <dbReference type="ARBA" id="ARBA00023065"/>
    </source>
</evidence>
<organism evidence="12 13">
    <name type="scientific">Deinococcus oregonensis</name>
    <dbReference type="NCBI Taxonomy" id="1805970"/>
    <lineage>
        <taxon>Bacteria</taxon>
        <taxon>Thermotogati</taxon>
        <taxon>Deinococcota</taxon>
        <taxon>Deinococci</taxon>
        <taxon>Deinococcales</taxon>
        <taxon>Deinococcaceae</taxon>
        <taxon>Deinococcus</taxon>
    </lineage>
</organism>
<dbReference type="Pfam" id="PF01554">
    <property type="entry name" value="MatE"/>
    <property type="match status" value="2"/>
</dbReference>
<feature type="transmembrane region" description="Helical" evidence="11">
    <location>
        <begin position="338"/>
        <end position="361"/>
    </location>
</feature>
<reference evidence="12 13" key="1">
    <citation type="submission" date="2024-09" db="EMBL/GenBank/DDBJ databases">
        <authorList>
            <person name="Sun Q."/>
            <person name="Mori K."/>
        </authorList>
    </citation>
    <scope>NUCLEOTIDE SEQUENCE [LARGE SCALE GENOMIC DNA]</scope>
    <source>
        <strain evidence="12 13">JCM 13503</strain>
    </source>
</reference>
<evidence type="ECO:0000256" key="9">
    <source>
        <dbReference type="ARBA" id="ARBA00031636"/>
    </source>
</evidence>
<comment type="caution">
    <text evidence="12">The sequence shown here is derived from an EMBL/GenBank/DDBJ whole genome shotgun (WGS) entry which is preliminary data.</text>
</comment>
<feature type="transmembrane region" description="Helical" evidence="11">
    <location>
        <begin position="181"/>
        <end position="201"/>
    </location>
</feature>
<dbReference type="InterPro" id="IPR050222">
    <property type="entry name" value="MATE_MdtK"/>
</dbReference>
<evidence type="ECO:0000256" key="10">
    <source>
        <dbReference type="SAM" id="MobiDB-lite"/>
    </source>
</evidence>
<dbReference type="InterPro" id="IPR002528">
    <property type="entry name" value="MATE_fam"/>
</dbReference>
<feature type="transmembrane region" description="Helical" evidence="11">
    <location>
        <begin position="299"/>
        <end position="317"/>
    </location>
</feature>
<feature type="transmembrane region" description="Helical" evidence="11">
    <location>
        <begin position="147"/>
        <end position="169"/>
    </location>
</feature>
<feature type="transmembrane region" description="Helical" evidence="11">
    <location>
        <begin position="45"/>
        <end position="68"/>
    </location>
</feature>
<keyword evidence="8 11" id="KW-0472">Membrane</keyword>
<keyword evidence="5 11" id="KW-0812">Transmembrane</keyword>
<feature type="transmembrane region" description="Helical" evidence="11">
    <location>
        <begin position="207"/>
        <end position="232"/>
    </location>
</feature>
<dbReference type="EMBL" id="JBHLYR010000060">
    <property type="protein sequence ID" value="MFB9994237.1"/>
    <property type="molecule type" value="Genomic_DNA"/>
</dbReference>
<evidence type="ECO:0000256" key="11">
    <source>
        <dbReference type="SAM" id="Phobius"/>
    </source>
</evidence>
<accession>A0ABV6B4R7</accession>
<feature type="region of interest" description="Disordered" evidence="10">
    <location>
        <begin position="1"/>
        <end position="21"/>
    </location>
</feature>
<sequence>MTVTSPSSSESIQTALPPPPTPMLSPAREMASIAVPVSLEMVLQLVLTFVNQVIVGTLGAVAVAAVGLTGSVSFMFFVTLGALGSGTSILVARRAGAGDQAGVNGTMTVALGISLVLAGLFTVPIVLGAGPLLRLAGGAADVTATAIPYMKVVMLALVPGVMGWILSGALRSLGHARTPMVATMITVVIESLIAYGLVFGVGPLPTLGVVGAAWAIVIAQTLKAMLLGYQVYGPRHLAALVLPARAAWRGIAGPLLTVAAPLAFTEFAWSLGGFMYAAVFARVGTVALAASQIVMTLEGVFIVGSFGLMSAATVLIGRSLGAGDAPGAVAWLRRITRAGLLTGLGFGLLFGLSALLLTPLFPAVGEQVRHIAFFGILINAATQVFKVRNMIVGGGVLPSAGDGKGVILGDVVGAFVIGLPLAIWLGLYTPLGVWGVFLARGLEEIVKVTIFEIRRRRINWPKLALEQQGKEVVSGH</sequence>
<feature type="transmembrane region" description="Helical" evidence="11">
    <location>
        <begin position="74"/>
        <end position="92"/>
    </location>
</feature>
<keyword evidence="7" id="KW-0406">Ion transport</keyword>
<feature type="compositionally biased region" description="Polar residues" evidence="10">
    <location>
        <begin position="1"/>
        <end position="13"/>
    </location>
</feature>
<evidence type="ECO:0000256" key="2">
    <source>
        <dbReference type="ARBA" id="ARBA00022448"/>
    </source>
</evidence>
<dbReference type="Proteomes" id="UP001589733">
    <property type="component" value="Unassembled WGS sequence"/>
</dbReference>
<protein>
    <recommendedName>
        <fullName evidence="9">Multidrug-efflux transporter</fullName>
    </recommendedName>
</protein>
<keyword evidence="2" id="KW-0813">Transport</keyword>
<keyword evidence="13" id="KW-1185">Reference proteome</keyword>
<evidence type="ECO:0000256" key="5">
    <source>
        <dbReference type="ARBA" id="ARBA00022692"/>
    </source>
</evidence>
<keyword evidence="4" id="KW-1003">Cell membrane</keyword>
<dbReference type="RefSeq" id="WP_380014619.1">
    <property type="nucleotide sequence ID" value="NZ_JBHLYR010000060.1"/>
</dbReference>
<proteinExistence type="predicted"/>
<gene>
    <name evidence="12" type="ORF">ACFFLM_19970</name>
</gene>
<keyword evidence="6 11" id="KW-1133">Transmembrane helix</keyword>
<evidence type="ECO:0000256" key="8">
    <source>
        <dbReference type="ARBA" id="ARBA00023136"/>
    </source>
</evidence>
<name>A0ABV6B4R7_9DEIO</name>
<dbReference type="PIRSF" id="PIRSF006603">
    <property type="entry name" value="DinF"/>
    <property type="match status" value="1"/>
</dbReference>
<feature type="transmembrane region" description="Helical" evidence="11">
    <location>
        <begin position="367"/>
        <end position="385"/>
    </location>
</feature>
<evidence type="ECO:0000256" key="4">
    <source>
        <dbReference type="ARBA" id="ARBA00022475"/>
    </source>
</evidence>
<dbReference type="InterPro" id="IPR048279">
    <property type="entry name" value="MdtK-like"/>
</dbReference>
<comment type="subcellular location">
    <subcellularLocation>
        <location evidence="1">Cell membrane</location>
        <topology evidence="1">Multi-pass membrane protein</topology>
    </subcellularLocation>
</comment>